<evidence type="ECO:0000256" key="1">
    <source>
        <dbReference type="ARBA" id="ARBA00022574"/>
    </source>
</evidence>
<evidence type="ECO:0000256" key="3">
    <source>
        <dbReference type="PROSITE-ProRule" id="PRU00221"/>
    </source>
</evidence>
<accession>A0A7L6ANS0</accession>
<dbReference type="Gene3D" id="2.130.10.10">
    <property type="entry name" value="YVTN repeat-like/Quinoprotein amine dehydrogenase"/>
    <property type="match status" value="1"/>
</dbReference>
<dbReference type="AlphaFoldDB" id="A0A7L6ANS0"/>
<dbReference type="PROSITE" id="PS00678">
    <property type="entry name" value="WD_REPEATS_1"/>
    <property type="match status" value="1"/>
</dbReference>
<feature type="repeat" description="WD" evidence="3">
    <location>
        <begin position="1"/>
        <end position="28"/>
    </location>
</feature>
<name>A0A7L6ANS0_9GAMM</name>
<evidence type="ECO:0000313" key="5">
    <source>
        <dbReference type="EMBL" id="QLQ30744.1"/>
    </source>
</evidence>
<evidence type="ECO:0000256" key="2">
    <source>
        <dbReference type="ARBA" id="ARBA00022737"/>
    </source>
</evidence>
<evidence type="ECO:0008006" key="7">
    <source>
        <dbReference type="Google" id="ProtNLM"/>
    </source>
</evidence>
<feature type="region of interest" description="Disordered" evidence="4">
    <location>
        <begin position="58"/>
        <end position="79"/>
    </location>
</feature>
<evidence type="ECO:0000256" key="4">
    <source>
        <dbReference type="SAM" id="MobiDB-lite"/>
    </source>
</evidence>
<dbReference type="Pfam" id="PF00400">
    <property type="entry name" value="WD40"/>
    <property type="match status" value="1"/>
</dbReference>
<keyword evidence="6" id="KW-1185">Reference proteome</keyword>
<dbReference type="EMBL" id="CP059265">
    <property type="protein sequence ID" value="QLQ30744.1"/>
    <property type="molecule type" value="Genomic_DNA"/>
</dbReference>
<dbReference type="Proteomes" id="UP000510621">
    <property type="component" value="Chromosome"/>
</dbReference>
<keyword evidence="1 3" id="KW-0853">WD repeat</keyword>
<dbReference type="InterPro" id="IPR001680">
    <property type="entry name" value="WD40_rpt"/>
</dbReference>
<protein>
    <recommendedName>
        <fullName evidence="7">Anaphase-promoting complex subunit 4 WD40 domain-containing protein</fullName>
    </recommendedName>
</protein>
<dbReference type="InterPro" id="IPR036322">
    <property type="entry name" value="WD40_repeat_dom_sf"/>
</dbReference>
<dbReference type="SUPFAM" id="SSF50978">
    <property type="entry name" value="WD40 repeat-like"/>
    <property type="match status" value="1"/>
</dbReference>
<feature type="compositionally biased region" description="Polar residues" evidence="4">
    <location>
        <begin position="58"/>
        <end position="68"/>
    </location>
</feature>
<proteinExistence type="predicted"/>
<gene>
    <name evidence="5" type="ORF">HZT40_03015</name>
</gene>
<dbReference type="InterPro" id="IPR019775">
    <property type="entry name" value="WD40_repeat_CS"/>
</dbReference>
<dbReference type="PROSITE" id="PS50082">
    <property type="entry name" value="WD_REPEATS_2"/>
    <property type="match status" value="1"/>
</dbReference>
<organism evidence="5 6">
    <name type="scientific">Candidatus Thiothrix singaporensis</name>
    <dbReference type="NCBI Taxonomy" id="2799669"/>
    <lineage>
        <taxon>Bacteria</taxon>
        <taxon>Pseudomonadati</taxon>
        <taxon>Pseudomonadota</taxon>
        <taxon>Gammaproteobacteria</taxon>
        <taxon>Thiotrichales</taxon>
        <taxon>Thiotrichaceae</taxon>
        <taxon>Thiothrix</taxon>
    </lineage>
</organism>
<dbReference type="KEGG" id="this:HZT40_03015"/>
<reference evidence="5" key="1">
    <citation type="submission" date="2020-06" db="EMBL/GenBank/DDBJ databases">
        <title>Analysis procedures for assessing recovery of high quality, complete, closed genomes from Nanopore long read metagenome sequencing.</title>
        <authorList>
            <person name="Bessarab I."/>
            <person name="Arumugam K."/>
            <person name="Haryono M."/>
            <person name="Liu X."/>
            <person name="Roy S."/>
            <person name="Zuniga-Montanez R.E."/>
            <person name="Qiu G."/>
            <person name="Drautz-Moses D.I."/>
            <person name="Law Y.Y."/>
            <person name="Wuertz S."/>
            <person name="Lauro F.M."/>
            <person name="Huson D.H."/>
            <person name="Williams R.B."/>
        </authorList>
    </citation>
    <scope>NUCLEOTIDE SEQUENCE [LARGE SCALE GENOMIC DNA]</scope>
    <source>
        <strain evidence="5">SSD2</strain>
    </source>
</reference>
<dbReference type="PROSITE" id="PS50294">
    <property type="entry name" value="WD_REPEATS_REGION"/>
    <property type="match status" value="1"/>
</dbReference>
<evidence type="ECO:0000313" key="6">
    <source>
        <dbReference type="Proteomes" id="UP000510621"/>
    </source>
</evidence>
<keyword evidence="2" id="KW-0677">Repeat</keyword>
<dbReference type="InterPro" id="IPR015943">
    <property type="entry name" value="WD40/YVTN_repeat-like_dom_sf"/>
</dbReference>
<sequence>MTGGQLASASQDGTVKLWDVKTGNLKQTLQAQSRVNSVAFDGGATRLCITGRHRQAVGCQNRQPQTDPASAKQRLVSGV</sequence>